<keyword evidence="4" id="KW-1185">Reference proteome</keyword>
<dbReference type="InterPro" id="IPR000086">
    <property type="entry name" value="NUDIX_hydrolase_dom"/>
</dbReference>
<dbReference type="Proteomes" id="UP001500945">
    <property type="component" value="Unassembled WGS sequence"/>
</dbReference>
<dbReference type="SMART" id="SM00855">
    <property type="entry name" value="PGAM"/>
    <property type="match status" value="1"/>
</dbReference>
<dbReference type="Pfam" id="PF00293">
    <property type="entry name" value="NUDIX"/>
    <property type="match status" value="1"/>
</dbReference>
<dbReference type="SUPFAM" id="SSF53254">
    <property type="entry name" value="Phosphoglycerate mutase-like"/>
    <property type="match status" value="1"/>
</dbReference>
<dbReference type="Gene3D" id="3.90.79.10">
    <property type="entry name" value="Nucleoside Triphosphate Pyrophosphohydrolase"/>
    <property type="match status" value="1"/>
</dbReference>
<dbReference type="InterPro" id="IPR029033">
    <property type="entry name" value="His_PPase_superfam"/>
</dbReference>
<feature type="domain" description="Nudix hydrolase" evidence="2">
    <location>
        <begin position="1"/>
        <end position="131"/>
    </location>
</feature>
<protein>
    <submittedName>
        <fullName evidence="3">NUDIX hydrolase</fullName>
    </submittedName>
</protein>
<reference evidence="4" key="1">
    <citation type="journal article" date="2019" name="Int. J. Syst. Evol. Microbiol.">
        <title>The Global Catalogue of Microorganisms (GCM) 10K type strain sequencing project: providing services to taxonomists for standard genome sequencing and annotation.</title>
        <authorList>
            <consortium name="The Broad Institute Genomics Platform"/>
            <consortium name="The Broad Institute Genome Sequencing Center for Infectious Disease"/>
            <person name="Wu L."/>
            <person name="Ma J."/>
        </authorList>
    </citation>
    <scope>NUCLEOTIDE SEQUENCE [LARGE SCALE GENOMIC DNA]</scope>
    <source>
        <strain evidence="4">JCM 17809</strain>
    </source>
</reference>
<dbReference type="RefSeq" id="WP_345207750.1">
    <property type="nucleotide sequence ID" value="NZ_BAABGM010000022.1"/>
</dbReference>
<name>A0ABP8KPA4_9MICO</name>
<gene>
    <name evidence="3" type="ORF">GCM10023168_31730</name>
</gene>
<dbReference type="InterPro" id="IPR013078">
    <property type="entry name" value="His_Pase_superF_clade-1"/>
</dbReference>
<dbReference type="SUPFAM" id="SSF55811">
    <property type="entry name" value="Nudix"/>
    <property type="match status" value="1"/>
</dbReference>
<dbReference type="InterPro" id="IPR020084">
    <property type="entry name" value="NUDIX_hydrolase_CS"/>
</dbReference>
<dbReference type="PANTHER" id="PTHR21340:SF0">
    <property type="entry name" value="BIS(5'-NUCLEOSYL)-TETRAPHOSPHATASE [ASYMMETRICAL]"/>
    <property type="match status" value="1"/>
</dbReference>
<dbReference type="CDD" id="cd03673">
    <property type="entry name" value="NUDIX_Ap6A_hydrolase"/>
    <property type="match status" value="1"/>
</dbReference>
<dbReference type="Gene3D" id="3.40.50.1240">
    <property type="entry name" value="Phosphoglycerate mutase-like"/>
    <property type="match status" value="1"/>
</dbReference>
<accession>A0ABP8KPA4</accession>
<dbReference type="InterPro" id="IPR015797">
    <property type="entry name" value="NUDIX_hydrolase-like_dom_sf"/>
</dbReference>
<evidence type="ECO:0000259" key="2">
    <source>
        <dbReference type="PROSITE" id="PS51462"/>
    </source>
</evidence>
<evidence type="ECO:0000256" key="1">
    <source>
        <dbReference type="ARBA" id="ARBA00022801"/>
    </source>
</evidence>
<dbReference type="Pfam" id="PF00300">
    <property type="entry name" value="His_Phos_1"/>
    <property type="match status" value="1"/>
</dbReference>
<dbReference type="GO" id="GO:0016787">
    <property type="term" value="F:hydrolase activity"/>
    <property type="evidence" value="ECO:0007669"/>
    <property type="project" value="UniProtKB-KW"/>
</dbReference>
<dbReference type="PROSITE" id="PS51462">
    <property type="entry name" value="NUDIX"/>
    <property type="match status" value="1"/>
</dbReference>
<organism evidence="3 4">
    <name type="scientific">Fodinibacter luteus</name>
    <dbReference type="NCBI Taxonomy" id="552064"/>
    <lineage>
        <taxon>Bacteria</taxon>
        <taxon>Bacillati</taxon>
        <taxon>Actinomycetota</taxon>
        <taxon>Actinomycetes</taxon>
        <taxon>Micrococcales</taxon>
        <taxon>Intrasporangiaceae</taxon>
        <taxon>Fodinibacter (ex Wang et al. 2009)</taxon>
    </lineage>
</organism>
<keyword evidence="1 3" id="KW-0378">Hydrolase</keyword>
<evidence type="ECO:0000313" key="4">
    <source>
        <dbReference type="Proteomes" id="UP001500945"/>
    </source>
</evidence>
<dbReference type="PROSITE" id="PS00893">
    <property type="entry name" value="NUDIX_BOX"/>
    <property type="match status" value="1"/>
</dbReference>
<sequence>MRIPAAGTVPWRVQEGGLEVALVHRPRYDDWSWAKGKLDDDEDWAVAAVRETEEETGLVVRLGPPLPEARYTLLGRDGSPDDKVVRYWTARVTGGHGHLVNEIDEVAWLDVATAHARLDYARDRDQLLALVRLQQTERLDTWPLVLVRHASAVARNEWSRDDQLRPLTAVGRARSADLAPVLAAYGVTLAVTSPSERCLRTVEPFANAVGVPLRTRGGLSEEGFAADPTKAHRHLTRLLERGEPALVCTHGPVLPDLLDELARRLDVEKPASVEVVEAFAEARDERLVKGEALVCHVVGTGDAARVVAVERHLP</sequence>
<evidence type="ECO:0000313" key="3">
    <source>
        <dbReference type="EMBL" id="GAA4411184.1"/>
    </source>
</evidence>
<dbReference type="CDD" id="cd07040">
    <property type="entry name" value="HP"/>
    <property type="match status" value="1"/>
</dbReference>
<dbReference type="EMBL" id="BAABGM010000022">
    <property type="protein sequence ID" value="GAA4411184.1"/>
    <property type="molecule type" value="Genomic_DNA"/>
</dbReference>
<dbReference type="InterPro" id="IPR051325">
    <property type="entry name" value="Nudix_hydrolase_domain"/>
</dbReference>
<comment type="caution">
    <text evidence="3">The sequence shown here is derived from an EMBL/GenBank/DDBJ whole genome shotgun (WGS) entry which is preliminary data.</text>
</comment>
<proteinExistence type="predicted"/>
<dbReference type="PANTHER" id="PTHR21340">
    <property type="entry name" value="DIADENOSINE 5,5-P1,P4-TETRAPHOSPHATE PYROPHOSPHOHYDROLASE MUTT"/>
    <property type="match status" value="1"/>
</dbReference>